<dbReference type="EMBL" id="KK207937">
    <property type="protein sequence ID" value="EZF47923.1"/>
    <property type="molecule type" value="Genomic_DNA"/>
</dbReference>
<sequence>MLFAFIGLVATLTIWSSIASLPMTAVTPRDGFGRRLAGSITASLVTIGAYEVTKEVVITANKTSDYLYRYLETEDLPVEVLAPLPDSVSSRLPTFELWLAVPPAKLAYLHDLRNAVEKHDTLNKRTLWYLLNTLPSRCSSAAVAVPGATPTHRADSLSPANSLEFLSAGAYLGLILASLALGRCLGARYLVPASDDDSLALLPVGASPALPHRVVTGLQWEVRTEFVNGLPLMWASQPYISSELLCWIAETENLHLPTPQPDHTTRRQTEARPGPQRQALVPRRLANISPFVLIQIVRLLASALEGWTPASPESGSQPCLDIAEPLREPKKKKRNRPGQKQRRRQWIRDMHAMQDKAVQEADGKSQS</sequence>
<dbReference type="AlphaFoldDB" id="A0A022VNN9"/>
<gene>
    <name evidence="3" type="ORF">H103_08273</name>
</gene>
<feature type="compositionally biased region" description="Basic residues" evidence="1">
    <location>
        <begin position="329"/>
        <end position="345"/>
    </location>
</feature>
<feature type="compositionally biased region" description="Basic and acidic residues" evidence="1">
    <location>
        <begin position="346"/>
        <end position="367"/>
    </location>
</feature>
<evidence type="ECO:0000256" key="2">
    <source>
        <dbReference type="SAM" id="SignalP"/>
    </source>
</evidence>
<feature type="region of interest" description="Disordered" evidence="1">
    <location>
        <begin position="308"/>
        <end position="367"/>
    </location>
</feature>
<organism evidence="3">
    <name type="scientific">Trichophyton rubrum CBS 288.86</name>
    <dbReference type="NCBI Taxonomy" id="1215330"/>
    <lineage>
        <taxon>Eukaryota</taxon>
        <taxon>Fungi</taxon>
        <taxon>Dikarya</taxon>
        <taxon>Ascomycota</taxon>
        <taxon>Pezizomycotina</taxon>
        <taxon>Eurotiomycetes</taxon>
        <taxon>Eurotiomycetidae</taxon>
        <taxon>Onygenales</taxon>
        <taxon>Arthrodermataceae</taxon>
        <taxon>Trichophyton</taxon>
    </lineage>
</organism>
<dbReference type="EMBL" id="KK207937">
    <property type="protein sequence ID" value="EZF47922.1"/>
    <property type="molecule type" value="Genomic_DNA"/>
</dbReference>
<protein>
    <submittedName>
        <fullName evidence="3">Uncharacterized protein</fullName>
    </submittedName>
</protein>
<evidence type="ECO:0000256" key="1">
    <source>
        <dbReference type="SAM" id="MobiDB-lite"/>
    </source>
</evidence>
<proteinExistence type="predicted"/>
<evidence type="ECO:0000313" key="3">
    <source>
        <dbReference type="EMBL" id="EZF47922.1"/>
    </source>
</evidence>
<feature type="region of interest" description="Disordered" evidence="1">
    <location>
        <begin position="256"/>
        <end position="280"/>
    </location>
</feature>
<name>A0A022VNN9_TRIRU</name>
<dbReference type="OrthoDB" id="4185385at2759"/>
<feature type="chain" id="PRO_5007367765" evidence="2">
    <location>
        <begin position="20"/>
        <end position="367"/>
    </location>
</feature>
<dbReference type="HOGENOM" id="CLU_064363_0_0_1"/>
<dbReference type="Proteomes" id="UP000023758">
    <property type="component" value="Unassembled WGS sequence"/>
</dbReference>
<accession>A0A022VNN9</accession>
<feature type="signal peptide" evidence="2">
    <location>
        <begin position="1"/>
        <end position="19"/>
    </location>
</feature>
<keyword evidence="2" id="KW-0732">Signal</keyword>
<reference evidence="3" key="1">
    <citation type="submission" date="2014-02" db="EMBL/GenBank/DDBJ databases">
        <title>The Genome Sequence of Trichophyton rubrum (morphotype fischeri) CBS 288.86.</title>
        <authorList>
            <consortium name="The Broad Institute Genomics Platform"/>
            <person name="Cuomo C.A."/>
            <person name="White T.C."/>
            <person name="Graser Y."/>
            <person name="Martinez-Rossi N."/>
            <person name="Heitman J."/>
            <person name="Young S.K."/>
            <person name="Zeng Q."/>
            <person name="Gargeya S."/>
            <person name="Abouelleil A."/>
            <person name="Alvarado L."/>
            <person name="Chapman S.B."/>
            <person name="Gainer-Dewar J."/>
            <person name="Goldberg J."/>
            <person name="Griggs A."/>
            <person name="Gujja S."/>
            <person name="Hansen M."/>
            <person name="Howarth C."/>
            <person name="Imamovic A."/>
            <person name="Larimer J."/>
            <person name="Martinez D."/>
            <person name="Murphy C."/>
            <person name="Pearson M.D."/>
            <person name="Persinoti G."/>
            <person name="Poon T."/>
            <person name="Priest M."/>
            <person name="Roberts A.D."/>
            <person name="Saif S."/>
            <person name="Shea T.D."/>
            <person name="Sykes S.N."/>
            <person name="Wortman J."/>
            <person name="Nusbaum C."/>
            <person name="Birren B."/>
        </authorList>
    </citation>
    <scope>NUCLEOTIDE SEQUENCE [LARGE SCALE GENOMIC DNA]</scope>
    <source>
        <strain evidence="3">CBS 288.86</strain>
    </source>
</reference>